<accession>A0A835CY81</accession>
<keyword evidence="4" id="KW-1185">Reference proteome</keyword>
<comment type="caution">
    <text evidence="3">The sequence shown here is derived from an EMBL/GenBank/DDBJ whole genome shotgun (WGS) entry which is preliminary data.</text>
</comment>
<evidence type="ECO:0000313" key="4">
    <source>
        <dbReference type="Proteomes" id="UP000639338"/>
    </source>
</evidence>
<dbReference type="AlphaFoldDB" id="A0A835CY81"/>
<protein>
    <submittedName>
        <fullName evidence="3">Uncharacterized protein</fullName>
    </submittedName>
</protein>
<dbReference type="Proteomes" id="UP000639338">
    <property type="component" value="Unassembled WGS sequence"/>
</dbReference>
<name>A0A835CY81_APHGI</name>
<feature type="chain" id="PRO_5032294441" evidence="2">
    <location>
        <begin position="24"/>
        <end position="669"/>
    </location>
</feature>
<evidence type="ECO:0000256" key="1">
    <source>
        <dbReference type="SAM" id="MobiDB-lite"/>
    </source>
</evidence>
<dbReference type="PROSITE" id="PS51257">
    <property type="entry name" value="PROKAR_LIPOPROTEIN"/>
    <property type="match status" value="1"/>
</dbReference>
<gene>
    <name evidence="3" type="ORF">HCN44_009636</name>
</gene>
<evidence type="ECO:0000256" key="2">
    <source>
        <dbReference type="SAM" id="SignalP"/>
    </source>
</evidence>
<feature type="region of interest" description="Disordered" evidence="1">
    <location>
        <begin position="327"/>
        <end position="367"/>
    </location>
</feature>
<organism evidence="3 4">
    <name type="scientific">Aphidius gifuensis</name>
    <name type="common">Parasitoid wasp</name>
    <dbReference type="NCBI Taxonomy" id="684658"/>
    <lineage>
        <taxon>Eukaryota</taxon>
        <taxon>Metazoa</taxon>
        <taxon>Ecdysozoa</taxon>
        <taxon>Arthropoda</taxon>
        <taxon>Hexapoda</taxon>
        <taxon>Insecta</taxon>
        <taxon>Pterygota</taxon>
        <taxon>Neoptera</taxon>
        <taxon>Endopterygota</taxon>
        <taxon>Hymenoptera</taxon>
        <taxon>Apocrita</taxon>
        <taxon>Ichneumonoidea</taxon>
        <taxon>Braconidae</taxon>
        <taxon>Aphidiinae</taxon>
        <taxon>Aphidius</taxon>
    </lineage>
</organism>
<proteinExistence type="predicted"/>
<dbReference type="EMBL" id="JACMRX010000001">
    <property type="protein sequence ID" value="KAF7998238.1"/>
    <property type="molecule type" value="Genomic_DNA"/>
</dbReference>
<evidence type="ECO:0000313" key="3">
    <source>
        <dbReference type="EMBL" id="KAF7998238.1"/>
    </source>
</evidence>
<sequence>MRLSIISLAIFVVYFGLFGCTNARSSMPASLSKKQNESTVLLSVISANTILTYSANNMNRSKYPIEDKSKTFKNYDVVQKVTSNCANNNIYALKKEFNYHASINKIILDVIHYDENNKFERINQVDHIFDKAISIASDSKSPGNIYWIEKNDNTYSIKVIDESFDKTQQKYIINPTDKIEMKKLQIYKDKIFFSSGERLWYTFNSFNSTANSLFPLSKNFLPILDFNIDYATDKLYWTEHPNGQITTLYSIVIGTSDLPLKTDEIHKENPSAWFGLKFVVFNNTFYGTVASRKYNPDLYRMNGNEEPVEIDEVDAKGSMSFIFSSCPSTGTQEKDAKNNQVLHSSTESDRPKQNHKQLPATPDNQNNSTNVLLLLTESSKILTSPYSTKDLNLSQYQITDNQSLPNSYENALDFTSTCADKNIYILKQDIDDIFNYMKIVLDVIRYNKNDEFEKINQIENMFDEAISITSDYITGKIYWIVSNGWQSSIKCTDKSFKKAEYIIHPTPKIQMKEIQAYPKRSIIFFLSHDGHLWYTSTSPNSTPKLLFPSMKNFQNIIDFTIDYLTDKLCWVVHFNNEYYLFCASIGIYDRSWYLNEIVTIAKLPKPIDNFVALNNTFHWTTYENNMQKLYFKNGNEAAVKKADLQESSLLSIVASTCPSPATQEKVKKN</sequence>
<keyword evidence="2" id="KW-0732">Signal</keyword>
<feature type="signal peptide" evidence="2">
    <location>
        <begin position="1"/>
        <end position="23"/>
    </location>
</feature>
<reference evidence="3 4" key="1">
    <citation type="submission" date="2020-08" db="EMBL/GenBank/DDBJ databases">
        <title>Aphidius gifuensis genome sequencing and assembly.</title>
        <authorList>
            <person name="Du Z."/>
        </authorList>
    </citation>
    <scope>NUCLEOTIDE SEQUENCE [LARGE SCALE GENOMIC DNA]</scope>
    <source>
        <strain evidence="3">YNYX2018</strain>
        <tissue evidence="3">Adults</tissue>
    </source>
</reference>